<evidence type="ECO:0000313" key="2">
    <source>
        <dbReference type="Proteomes" id="UP000683360"/>
    </source>
</evidence>
<dbReference type="EMBL" id="CAJPWZ010000647">
    <property type="protein sequence ID" value="CAG2197427.1"/>
    <property type="molecule type" value="Genomic_DNA"/>
</dbReference>
<dbReference type="OrthoDB" id="6187110at2759"/>
<sequence>MITAMLEYPIVLLPIPISALEGVTEHSIPFIYYHVLLLLVGLSVNYVIEEDECDSKLTDVYEACIAFYSLKKQAPPSKDLLGKLIPRIFGVSSTFKYENSQKIVVYKHLKVRPQSNSPAIIPAHCSTLEEDNAYKVRCPLPTVVDGKQQFCDVTFGKDDTWLTLNNIDFKTGFPLQINQENVNGMLNVICSLKLCTGIKNPAEFTSKAFF</sequence>
<evidence type="ECO:0000313" key="1">
    <source>
        <dbReference type="EMBL" id="CAG2197427.1"/>
    </source>
</evidence>
<gene>
    <name evidence="1" type="ORF">MEDL_12214</name>
</gene>
<comment type="caution">
    <text evidence="1">The sequence shown here is derived from an EMBL/GenBank/DDBJ whole genome shotgun (WGS) entry which is preliminary data.</text>
</comment>
<protein>
    <submittedName>
        <fullName evidence="1">Uncharacterized protein</fullName>
    </submittedName>
</protein>
<dbReference type="Proteomes" id="UP000683360">
    <property type="component" value="Unassembled WGS sequence"/>
</dbReference>
<keyword evidence="2" id="KW-1185">Reference proteome</keyword>
<accession>A0A8S3QR57</accession>
<dbReference type="AlphaFoldDB" id="A0A8S3QR57"/>
<name>A0A8S3QR57_MYTED</name>
<reference evidence="1" key="1">
    <citation type="submission" date="2021-03" db="EMBL/GenBank/DDBJ databases">
        <authorList>
            <person name="Bekaert M."/>
        </authorList>
    </citation>
    <scope>NUCLEOTIDE SEQUENCE</scope>
</reference>
<organism evidence="1 2">
    <name type="scientific">Mytilus edulis</name>
    <name type="common">Blue mussel</name>
    <dbReference type="NCBI Taxonomy" id="6550"/>
    <lineage>
        <taxon>Eukaryota</taxon>
        <taxon>Metazoa</taxon>
        <taxon>Spiralia</taxon>
        <taxon>Lophotrochozoa</taxon>
        <taxon>Mollusca</taxon>
        <taxon>Bivalvia</taxon>
        <taxon>Autobranchia</taxon>
        <taxon>Pteriomorphia</taxon>
        <taxon>Mytilida</taxon>
        <taxon>Mytiloidea</taxon>
        <taxon>Mytilidae</taxon>
        <taxon>Mytilinae</taxon>
        <taxon>Mytilus</taxon>
    </lineage>
</organism>
<proteinExistence type="predicted"/>